<accession>A0A4Y2HUU2</accession>
<evidence type="ECO:0000313" key="2">
    <source>
        <dbReference type="Proteomes" id="UP000499080"/>
    </source>
</evidence>
<organism evidence="1 2">
    <name type="scientific">Araneus ventricosus</name>
    <name type="common">Orbweaver spider</name>
    <name type="synonym">Epeira ventricosa</name>
    <dbReference type="NCBI Taxonomy" id="182803"/>
    <lineage>
        <taxon>Eukaryota</taxon>
        <taxon>Metazoa</taxon>
        <taxon>Ecdysozoa</taxon>
        <taxon>Arthropoda</taxon>
        <taxon>Chelicerata</taxon>
        <taxon>Arachnida</taxon>
        <taxon>Araneae</taxon>
        <taxon>Araneomorphae</taxon>
        <taxon>Entelegynae</taxon>
        <taxon>Araneoidea</taxon>
        <taxon>Araneidae</taxon>
        <taxon>Araneus</taxon>
    </lineage>
</organism>
<comment type="caution">
    <text evidence="1">The sequence shown here is derived from an EMBL/GenBank/DDBJ whole genome shotgun (WGS) entry which is preliminary data.</text>
</comment>
<name>A0A4Y2HUU2_ARAVE</name>
<gene>
    <name evidence="1" type="ORF">AVEN_103116_1</name>
</gene>
<dbReference type="Proteomes" id="UP000499080">
    <property type="component" value="Unassembled WGS sequence"/>
</dbReference>
<protein>
    <submittedName>
        <fullName evidence="1">Uncharacterized protein</fullName>
    </submittedName>
</protein>
<proteinExistence type="predicted"/>
<evidence type="ECO:0000313" key="1">
    <source>
        <dbReference type="EMBL" id="GBM69191.1"/>
    </source>
</evidence>
<reference evidence="1 2" key="1">
    <citation type="journal article" date="2019" name="Sci. Rep.">
        <title>Orb-weaving spider Araneus ventricosus genome elucidates the spidroin gene catalogue.</title>
        <authorList>
            <person name="Kono N."/>
            <person name="Nakamura H."/>
            <person name="Ohtoshi R."/>
            <person name="Moran D.A.P."/>
            <person name="Shinohara A."/>
            <person name="Yoshida Y."/>
            <person name="Fujiwara M."/>
            <person name="Mori M."/>
            <person name="Tomita M."/>
            <person name="Arakawa K."/>
        </authorList>
    </citation>
    <scope>NUCLEOTIDE SEQUENCE [LARGE SCALE GENOMIC DNA]</scope>
</reference>
<dbReference type="AlphaFoldDB" id="A0A4Y2HUU2"/>
<sequence>MGRLIASEGKKDSNSTMGTMNLPSILENIGRHLSVLSFNVCSQDNYYSMVRPEIMFVTAQPFPTYLKKVNIRNSDSCGYENLETPHTMLKIACLQYLTT</sequence>
<keyword evidence="2" id="KW-1185">Reference proteome</keyword>
<dbReference type="EMBL" id="BGPR01002183">
    <property type="protein sequence ID" value="GBM69191.1"/>
    <property type="molecule type" value="Genomic_DNA"/>
</dbReference>